<sequence>MDHDEWNLWRSSQPEKHLYPICPPFSRPYAWHVSNASDFSSCSEPSPDQESTQEKVVRNKDHRACDRCRELRYKCEKVSGEECSLCTKCSNSGQDCTYLRPVGRPGPIPGAIKRTLTLRNTPFSKRRALSSANYKELADRPIFLAEEPKDAAPIDAETRKNIVQPSVNSTEPCSGLQSESSSGLTFSCSEDETSGSLGRILNPTWSCTSSPKLLRTNVQQNVRRLEGDVRKSHRPLLWVRTRSDMLDSTTVRNKKHLFAD</sequence>
<feature type="domain" description="Zn(2)-C6 fungal-type" evidence="1">
    <location>
        <begin position="64"/>
        <end position="98"/>
    </location>
</feature>
<dbReference type="Gene3D" id="4.10.240.10">
    <property type="entry name" value="Zn(2)-C6 fungal-type DNA-binding domain"/>
    <property type="match status" value="1"/>
</dbReference>
<organism evidence="2 3">
    <name type="scientific">Lentinula lateritia</name>
    <dbReference type="NCBI Taxonomy" id="40482"/>
    <lineage>
        <taxon>Eukaryota</taxon>
        <taxon>Fungi</taxon>
        <taxon>Dikarya</taxon>
        <taxon>Basidiomycota</taxon>
        <taxon>Agaricomycotina</taxon>
        <taxon>Agaricomycetes</taxon>
        <taxon>Agaricomycetidae</taxon>
        <taxon>Agaricales</taxon>
        <taxon>Marasmiineae</taxon>
        <taxon>Omphalotaceae</taxon>
        <taxon>Lentinula</taxon>
    </lineage>
</organism>
<gene>
    <name evidence="2" type="ORF">C8R41DRAFT_98599</name>
</gene>
<protein>
    <recommendedName>
        <fullName evidence="1">Zn(2)-C6 fungal-type domain-containing protein</fullName>
    </recommendedName>
</protein>
<dbReference type="EMBL" id="JANVFT010000126">
    <property type="protein sequence ID" value="KAJ4465487.1"/>
    <property type="molecule type" value="Genomic_DNA"/>
</dbReference>
<dbReference type="PROSITE" id="PS50048">
    <property type="entry name" value="ZN2_CY6_FUNGAL_2"/>
    <property type="match status" value="1"/>
</dbReference>
<dbReference type="PROSITE" id="PS00463">
    <property type="entry name" value="ZN2_CY6_FUNGAL_1"/>
    <property type="match status" value="1"/>
</dbReference>
<dbReference type="Pfam" id="PF00172">
    <property type="entry name" value="Zn_clus"/>
    <property type="match status" value="1"/>
</dbReference>
<dbReference type="CDD" id="cd00067">
    <property type="entry name" value="GAL4"/>
    <property type="match status" value="1"/>
</dbReference>
<name>A0ABQ8UY33_9AGAR</name>
<keyword evidence="3" id="KW-1185">Reference proteome</keyword>
<evidence type="ECO:0000313" key="3">
    <source>
        <dbReference type="Proteomes" id="UP001150217"/>
    </source>
</evidence>
<dbReference type="InterPro" id="IPR001138">
    <property type="entry name" value="Zn2Cys6_DnaBD"/>
</dbReference>
<dbReference type="SUPFAM" id="SSF57701">
    <property type="entry name" value="Zn2/Cys6 DNA-binding domain"/>
    <property type="match status" value="1"/>
</dbReference>
<accession>A0ABQ8UY33</accession>
<dbReference type="SMART" id="SM00066">
    <property type="entry name" value="GAL4"/>
    <property type="match status" value="1"/>
</dbReference>
<evidence type="ECO:0000259" key="1">
    <source>
        <dbReference type="PROSITE" id="PS50048"/>
    </source>
</evidence>
<proteinExistence type="predicted"/>
<comment type="caution">
    <text evidence="2">The sequence shown here is derived from an EMBL/GenBank/DDBJ whole genome shotgun (WGS) entry which is preliminary data.</text>
</comment>
<dbReference type="Proteomes" id="UP001150217">
    <property type="component" value="Unassembled WGS sequence"/>
</dbReference>
<reference evidence="2" key="1">
    <citation type="submission" date="2022-08" db="EMBL/GenBank/DDBJ databases">
        <title>A Global Phylogenomic Analysis of the Shiitake Genus Lentinula.</title>
        <authorList>
            <consortium name="DOE Joint Genome Institute"/>
            <person name="Sierra-Patev S."/>
            <person name="Min B."/>
            <person name="Naranjo-Ortiz M."/>
            <person name="Looney B."/>
            <person name="Konkel Z."/>
            <person name="Slot J.C."/>
            <person name="Sakamoto Y."/>
            <person name="Steenwyk J.L."/>
            <person name="Rokas A."/>
            <person name="Carro J."/>
            <person name="Camarero S."/>
            <person name="Ferreira P."/>
            <person name="Molpeceres G."/>
            <person name="Ruiz-Duenas F.J."/>
            <person name="Serrano A."/>
            <person name="Henrissat B."/>
            <person name="Drula E."/>
            <person name="Hughes K.W."/>
            <person name="Mata J.L."/>
            <person name="Ishikawa N.K."/>
            <person name="Vargas-Isla R."/>
            <person name="Ushijima S."/>
            <person name="Smith C.A."/>
            <person name="Ahrendt S."/>
            <person name="Andreopoulos W."/>
            <person name="He G."/>
            <person name="Labutti K."/>
            <person name="Lipzen A."/>
            <person name="Ng V."/>
            <person name="Riley R."/>
            <person name="Sandor L."/>
            <person name="Barry K."/>
            <person name="Martinez A.T."/>
            <person name="Xiao Y."/>
            <person name="Gibbons J.G."/>
            <person name="Terashima K."/>
            <person name="Grigoriev I.V."/>
            <person name="Hibbett D.S."/>
        </authorList>
    </citation>
    <scope>NUCLEOTIDE SEQUENCE</scope>
    <source>
        <strain evidence="2">RHP3577 ss4</strain>
    </source>
</reference>
<evidence type="ECO:0000313" key="2">
    <source>
        <dbReference type="EMBL" id="KAJ4465487.1"/>
    </source>
</evidence>
<dbReference type="InterPro" id="IPR036864">
    <property type="entry name" value="Zn2-C6_fun-type_DNA-bd_sf"/>
</dbReference>